<dbReference type="GO" id="GO:0003796">
    <property type="term" value="F:lysozyme activity"/>
    <property type="evidence" value="ECO:0007669"/>
    <property type="project" value="TreeGrafter"/>
</dbReference>
<organism evidence="7 8">
    <name type="scientific">Hyalella azteca</name>
    <name type="common">Amphipod</name>
    <dbReference type="NCBI Taxonomy" id="294128"/>
    <lineage>
        <taxon>Eukaryota</taxon>
        <taxon>Metazoa</taxon>
        <taxon>Ecdysozoa</taxon>
        <taxon>Arthropoda</taxon>
        <taxon>Crustacea</taxon>
        <taxon>Multicrustacea</taxon>
        <taxon>Malacostraca</taxon>
        <taxon>Eumalacostraca</taxon>
        <taxon>Peracarida</taxon>
        <taxon>Amphipoda</taxon>
        <taxon>Senticaudata</taxon>
        <taxon>Talitrida</taxon>
        <taxon>Talitroidea</taxon>
        <taxon>Hyalellidae</taxon>
        <taxon>Hyalella</taxon>
    </lineage>
</organism>
<proteinExistence type="inferred from homology"/>
<dbReference type="SMART" id="SM00263">
    <property type="entry name" value="LYZ1"/>
    <property type="match status" value="1"/>
</dbReference>
<dbReference type="PRINTS" id="PR00135">
    <property type="entry name" value="LYZLACT"/>
</dbReference>
<dbReference type="CDD" id="cd16899">
    <property type="entry name" value="LYZ_C_invert"/>
    <property type="match status" value="1"/>
</dbReference>
<feature type="compositionally biased region" description="Basic and acidic residues" evidence="4">
    <location>
        <begin position="158"/>
        <end position="173"/>
    </location>
</feature>
<evidence type="ECO:0000256" key="4">
    <source>
        <dbReference type="SAM" id="MobiDB-lite"/>
    </source>
</evidence>
<evidence type="ECO:0000313" key="8">
    <source>
        <dbReference type="RefSeq" id="XP_018010961.1"/>
    </source>
</evidence>
<feature type="chain" id="PRO_5034538409" evidence="5">
    <location>
        <begin position="18"/>
        <end position="311"/>
    </location>
</feature>
<evidence type="ECO:0000256" key="1">
    <source>
        <dbReference type="ARBA" id="ARBA00010859"/>
    </source>
</evidence>
<dbReference type="Pfam" id="PF00062">
    <property type="entry name" value="Lys"/>
    <property type="match status" value="1"/>
</dbReference>
<sequence>MRLQVLLLALTCRQAIAKIFDKCELAHLLETKHGMTRVDVQDWVCIAEHESTFNTEAVNKFNWDGSRDYGLFQLSDKFWCDDHTGKNVCKTPCSAFLDDDLTDDLACVRRIIKDTEAWKGKGTGLTAWVAYVNRCQGQDLKTNVAECYDGTYPVPTEIRPDDNIIPRLPEEHPSTSTSPSVPSSSPSVPSSSPSVPSTPPSVPSSSPSVPSSSVPPNTPVENNEIVNSARVPYPSHHELVVPEHVSRSGAVAVHVGSDKTALFSALLRSGGERPAVGKSLELSQPASFLVPQQYSGHVFYRTFSPMYYVII</sequence>
<feature type="signal peptide" evidence="5">
    <location>
        <begin position="1"/>
        <end position="17"/>
    </location>
</feature>
<dbReference type="Gene3D" id="1.10.530.10">
    <property type="match status" value="1"/>
</dbReference>
<dbReference type="RefSeq" id="XP_018010961.1">
    <property type="nucleotide sequence ID" value="XM_018155472.2"/>
</dbReference>
<dbReference type="InterPro" id="IPR001916">
    <property type="entry name" value="Glyco_hydro_22"/>
</dbReference>
<dbReference type="SUPFAM" id="SSF53955">
    <property type="entry name" value="Lysozyme-like"/>
    <property type="match status" value="1"/>
</dbReference>
<dbReference type="PANTHER" id="PTHR11407:SF69">
    <property type="entry name" value="LYSOZYME C, MILK ISOZYME"/>
    <property type="match status" value="1"/>
</dbReference>
<dbReference type="FunFam" id="1.10.530.10:FF:000001">
    <property type="entry name" value="Lysozyme C"/>
    <property type="match status" value="1"/>
</dbReference>
<keyword evidence="2" id="KW-1015">Disulfide bond</keyword>
<dbReference type="GeneID" id="108668285"/>
<dbReference type="OrthoDB" id="17373at2759"/>
<evidence type="ECO:0000256" key="5">
    <source>
        <dbReference type="SAM" id="SignalP"/>
    </source>
</evidence>
<comment type="similarity">
    <text evidence="1 3">Belongs to the glycosyl hydrolase 22 family.</text>
</comment>
<dbReference type="InterPro" id="IPR023346">
    <property type="entry name" value="Lysozyme-like_dom_sf"/>
</dbReference>
<accession>A0A8B7NBP4</accession>
<dbReference type="InterPro" id="IPR019799">
    <property type="entry name" value="Glyco_hydro_22_CS"/>
</dbReference>
<reference evidence="8" key="1">
    <citation type="submission" date="2025-08" db="UniProtKB">
        <authorList>
            <consortium name="RefSeq"/>
        </authorList>
    </citation>
    <scope>IDENTIFICATION</scope>
    <source>
        <tissue evidence="8">Whole organism</tissue>
    </source>
</reference>
<evidence type="ECO:0000313" key="7">
    <source>
        <dbReference type="Proteomes" id="UP000694843"/>
    </source>
</evidence>
<gene>
    <name evidence="8" type="primary">LOC108668285</name>
</gene>
<dbReference type="PROSITE" id="PS51348">
    <property type="entry name" value="GLYCOSYL_HYDROL_F22_2"/>
    <property type="match status" value="1"/>
</dbReference>
<feature type="domain" description="Glycosyl hydrolases family 22 (GH22)" evidence="6">
    <location>
        <begin position="89"/>
        <end position="107"/>
    </location>
</feature>
<evidence type="ECO:0000256" key="3">
    <source>
        <dbReference type="RuleBase" id="RU004440"/>
    </source>
</evidence>
<name>A0A8B7NBP4_HYAAZ</name>
<dbReference type="AlphaFoldDB" id="A0A8B7NBP4"/>
<feature type="compositionally biased region" description="Low complexity" evidence="4">
    <location>
        <begin position="203"/>
        <end position="215"/>
    </location>
</feature>
<dbReference type="Proteomes" id="UP000694843">
    <property type="component" value="Unplaced"/>
</dbReference>
<evidence type="ECO:0000256" key="2">
    <source>
        <dbReference type="ARBA" id="ARBA00023157"/>
    </source>
</evidence>
<dbReference type="PANTHER" id="PTHR11407">
    <property type="entry name" value="LYSOZYME C"/>
    <property type="match status" value="1"/>
</dbReference>
<protein>
    <submittedName>
        <fullName evidence="8">Uncharacterized protein LOC108668285 isoform X2</fullName>
    </submittedName>
</protein>
<evidence type="ECO:0000259" key="6">
    <source>
        <dbReference type="PROSITE" id="PS00128"/>
    </source>
</evidence>
<keyword evidence="5" id="KW-0732">Signal</keyword>
<feature type="compositionally biased region" description="Low complexity" evidence="4">
    <location>
        <begin position="174"/>
        <end position="195"/>
    </location>
</feature>
<keyword evidence="7" id="KW-1185">Reference proteome</keyword>
<dbReference type="PROSITE" id="PS00128">
    <property type="entry name" value="GLYCOSYL_HYDROL_F22_1"/>
    <property type="match status" value="1"/>
</dbReference>
<feature type="region of interest" description="Disordered" evidence="4">
    <location>
        <begin position="152"/>
        <end position="222"/>
    </location>
</feature>